<name>A0A2N3Q0E2_9PROT</name>
<dbReference type="GO" id="GO:0007165">
    <property type="term" value="P:signal transduction"/>
    <property type="evidence" value="ECO:0007669"/>
    <property type="project" value="UniProtKB-KW"/>
</dbReference>
<keyword evidence="4" id="KW-0812">Transmembrane</keyword>
<keyword evidence="8" id="KW-1185">Reference proteome</keyword>
<dbReference type="Gene3D" id="1.10.287.950">
    <property type="entry name" value="Methyl-accepting chemotaxis protein"/>
    <property type="match status" value="1"/>
</dbReference>
<dbReference type="CDD" id="cd06225">
    <property type="entry name" value="HAMP"/>
    <property type="match status" value="1"/>
</dbReference>
<dbReference type="Pfam" id="PF00015">
    <property type="entry name" value="MCPsignal"/>
    <property type="match status" value="1"/>
</dbReference>
<keyword evidence="1 3" id="KW-0807">Transducer</keyword>
<dbReference type="EMBL" id="PIUM01000002">
    <property type="protein sequence ID" value="PKU26120.1"/>
    <property type="molecule type" value="Genomic_DNA"/>
</dbReference>
<dbReference type="PROSITE" id="PS50111">
    <property type="entry name" value="CHEMOTAXIS_TRANSDUC_2"/>
    <property type="match status" value="1"/>
</dbReference>
<dbReference type="PANTHER" id="PTHR32089">
    <property type="entry name" value="METHYL-ACCEPTING CHEMOTAXIS PROTEIN MCPB"/>
    <property type="match status" value="1"/>
</dbReference>
<feature type="transmembrane region" description="Helical" evidence="4">
    <location>
        <begin position="305"/>
        <end position="331"/>
    </location>
</feature>
<comment type="caution">
    <text evidence="7">The sequence shown here is derived from an EMBL/GenBank/DDBJ whole genome shotgun (WGS) entry which is preliminary data.</text>
</comment>
<keyword evidence="4" id="KW-1133">Transmembrane helix</keyword>
<reference evidence="8" key="1">
    <citation type="submission" date="2017-12" db="EMBL/GenBank/DDBJ databases">
        <title>Draft genome sequence of Telmatospirillum siberiense 26-4b1T, an acidotolerant peatland alphaproteobacterium potentially involved in sulfur cycling.</title>
        <authorList>
            <person name="Hausmann B."/>
            <person name="Pjevac P."/>
            <person name="Schreck K."/>
            <person name="Herbold C.W."/>
            <person name="Daims H."/>
            <person name="Wagner M."/>
            <person name="Pester M."/>
            <person name="Loy A."/>
        </authorList>
    </citation>
    <scope>NUCLEOTIDE SEQUENCE [LARGE SCALE GENOMIC DNA]</scope>
    <source>
        <strain evidence="8">26-4b1</strain>
    </source>
</reference>
<dbReference type="InterPro" id="IPR013587">
    <property type="entry name" value="Nitrate/nitrite_sensing"/>
</dbReference>
<dbReference type="InterPro" id="IPR004089">
    <property type="entry name" value="MCPsignal_dom"/>
</dbReference>
<dbReference type="Pfam" id="PF00672">
    <property type="entry name" value="HAMP"/>
    <property type="match status" value="1"/>
</dbReference>
<comment type="similarity">
    <text evidence="2">Belongs to the methyl-accepting chemotaxis (MCP) protein family.</text>
</comment>
<feature type="domain" description="Methyl-accepting transducer" evidence="5">
    <location>
        <begin position="418"/>
        <end position="647"/>
    </location>
</feature>
<evidence type="ECO:0000256" key="3">
    <source>
        <dbReference type="PROSITE-ProRule" id="PRU00284"/>
    </source>
</evidence>
<evidence type="ECO:0000256" key="1">
    <source>
        <dbReference type="ARBA" id="ARBA00023224"/>
    </source>
</evidence>
<dbReference type="SMART" id="SM00304">
    <property type="entry name" value="HAMP"/>
    <property type="match status" value="1"/>
</dbReference>
<dbReference type="AlphaFoldDB" id="A0A2N3Q0E2"/>
<dbReference type="PANTHER" id="PTHR32089:SF112">
    <property type="entry name" value="LYSOZYME-LIKE PROTEIN-RELATED"/>
    <property type="match status" value="1"/>
</dbReference>
<dbReference type="Proteomes" id="UP000233293">
    <property type="component" value="Unassembled WGS sequence"/>
</dbReference>
<dbReference type="InterPro" id="IPR003660">
    <property type="entry name" value="HAMP_dom"/>
</dbReference>
<dbReference type="Gene3D" id="6.10.340.10">
    <property type="match status" value="1"/>
</dbReference>
<dbReference type="SMART" id="SM00283">
    <property type="entry name" value="MA"/>
    <property type="match status" value="1"/>
</dbReference>
<evidence type="ECO:0000313" key="7">
    <source>
        <dbReference type="EMBL" id="PKU26120.1"/>
    </source>
</evidence>
<proteinExistence type="inferred from homology"/>
<sequence>MRHLDLRKLLLLSLVPCLVGLIAIGFILSKRAFDHYETLSQTKSLENLLFSAVQLTAETSPAEGTASIRFSVSGDEKSRQAMLAARLTQDQALSAFRAAAAVVALDDDVARADIDFIIKRFGEIGALRATVDARRATTGDVIGYLQPTSPRAFDLVKRVGLYANDSDVARLTDGLYALLQFVEGAKMEDGAATQALVFRKFPLAEAEIFFVGKHLQEVFAPAILATAPPVIGARFSASNSGQANTVLSAIRRGISAFAGGEPLPEASETQVWLTTLAQRDEVFLELLRQYQSEMSKETEALIASAYLSLLAYCGATLAVLVAAVGLSLYVVRIVSGLLSELSQTMIYLSDGNLEVTVAGTERRDEIGEMARALGIFKENAVQVERLAVERESARAAREKRGGAIEALTQDFDKKVSEALDIVAGACAEMDVVAQALSSNAETTDLQVTIVSSASEQASESVQTVASAAEELAVSIGEIGRQIAHANNASRDASEEANRTDETVRSLAESSVKIGNVINLINDIASQTNLLALNATIEAARAGDAGKGFAVVAGEVKNLANQTAKATEEIGVQIASVQEATGDVVSAIGDIVQRIADISEISAAIASVVEQQSAAAREIARNVQQAAVGTQQISSTIGGVRDAASETREASGHVLKSSRSLSSQTQALKQVVVSFLGGVRLA</sequence>
<dbReference type="Pfam" id="PF08376">
    <property type="entry name" value="NIT"/>
    <property type="match status" value="1"/>
</dbReference>
<evidence type="ECO:0000256" key="4">
    <source>
        <dbReference type="SAM" id="Phobius"/>
    </source>
</evidence>
<evidence type="ECO:0000259" key="5">
    <source>
        <dbReference type="PROSITE" id="PS50111"/>
    </source>
</evidence>
<evidence type="ECO:0000256" key="2">
    <source>
        <dbReference type="ARBA" id="ARBA00029447"/>
    </source>
</evidence>
<gene>
    <name evidence="7" type="ORF">CWS72_03020</name>
</gene>
<dbReference type="OrthoDB" id="5179380at2"/>
<dbReference type="RefSeq" id="WP_101249081.1">
    <property type="nucleotide sequence ID" value="NZ_PIUM01000002.1"/>
</dbReference>
<accession>A0A2N3Q0E2</accession>
<dbReference type="SUPFAM" id="SSF58104">
    <property type="entry name" value="Methyl-accepting chemotaxis protein (MCP) signaling domain"/>
    <property type="match status" value="1"/>
</dbReference>
<organism evidence="7 8">
    <name type="scientific">Telmatospirillum siberiense</name>
    <dbReference type="NCBI Taxonomy" id="382514"/>
    <lineage>
        <taxon>Bacteria</taxon>
        <taxon>Pseudomonadati</taxon>
        <taxon>Pseudomonadota</taxon>
        <taxon>Alphaproteobacteria</taxon>
        <taxon>Rhodospirillales</taxon>
        <taxon>Rhodospirillaceae</taxon>
        <taxon>Telmatospirillum</taxon>
    </lineage>
</organism>
<dbReference type="PROSITE" id="PS50885">
    <property type="entry name" value="HAMP"/>
    <property type="match status" value="1"/>
</dbReference>
<keyword evidence="4" id="KW-0472">Membrane</keyword>
<dbReference type="GO" id="GO:0016020">
    <property type="term" value="C:membrane"/>
    <property type="evidence" value="ECO:0007669"/>
    <property type="project" value="InterPro"/>
</dbReference>
<evidence type="ECO:0000259" key="6">
    <source>
        <dbReference type="PROSITE" id="PS50885"/>
    </source>
</evidence>
<evidence type="ECO:0008006" key="9">
    <source>
        <dbReference type="Google" id="ProtNLM"/>
    </source>
</evidence>
<protein>
    <recommendedName>
        <fullName evidence="9">Methyl-accepting chemotaxis protein</fullName>
    </recommendedName>
</protein>
<evidence type="ECO:0000313" key="8">
    <source>
        <dbReference type="Proteomes" id="UP000233293"/>
    </source>
</evidence>
<feature type="domain" description="HAMP" evidence="6">
    <location>
        <begin position="332"/>
        <end position="385"/>
    </location>
</feature>